<organism evidence="2 3">
    <name type="scientific">Blattamonas nauphoetae</name>
    <dbReference type="NCBI Taxonomy" id="2049346"/>
    <lineage>
        <taxon>Eukaryota</taxon>
        <taxon>Metamonada</taxon>
        <taxon>Preaxostyla</taxon>
        <taxon>Oxymonadida</taxon>
        <taxon>Blattamonas</taxon>
    </lineage>
</organism>
<name>A0ABQ9X9F0_9EUKA</name>
<protein>
    <recommendedName>
        <fullName evidence="4">B30.2/SPRY domain-containing protein</fullName>
    </recommendedName>
</protein>
<comment type="caution">
    <text evidence="2">The sequence shown here is derived from an EMBL/GenBank/DDBJ whole genome shotgun (WGS) entry which is preliminary data.</text>
</comment>
<evidence type="ECO:0008006" key="4">
    <source>
        <dbReference type="Google" id="ProtNLM"/>
    </source>
</evidence>
<evidence type="ECO:0000313" key="2">
    <source>
        <dbReference type="EMBL" id="KAK2947867.1"/>
    </source>
</evidence>
<proteinExistence type="predicted"/>
<dbReference type="Proteomes" id="UP001281761">
    <property type="component" value="Unassembled WGS sequence"/>
</dbReference>
<feature type="region of interest" description="Disordered" evidence="1">
    <location>
        <begin position="486"/>
        <end position="676"/>
    </location>
</feature>
<keyword evidence="3" id="KW-1185">Reference proteome</keyword>
<feature type="region of interest" description="Disordered" evidence="1">
    <location>
        <begin position="399"/>
        <end position="418"/>
    </location>
</feature>
<feature type="compositionally biased region" description="Basic and acidic residues" evidence="1">
    <location>
        <begin position="638"/>
        <end position="676"/>
    </location>
</feature>
<feature type="compositionally biased region" description="Acidic residues" evidence="1">
    <location>
        <begin position="547"/>
        <end position="557"/>
    </location>
</feature>
<accession>A0ABQ9X9F0</accession>
<feature type="compositionally biased region" description="Basic and acidic residues" evidence="1">
    <location>
        <begin position="601"/>
        <end position="614"/>
    </location>
</feature>
<feature type="compositionally biased region" description="Acidic residues" evidence="1">
    <location>
        <begin position="615"/>
        <end position="637"/>
    </location>
</feature>
<feature type="compositionally biased region" description="Acidic residues" evidence="1">
    <location>
        <begin position="565"/>
        <end position="589"/>
    </location>
</feature>
<dbReference type="InterPro" id="IPR043136">
    <property type="entry name" value="B30.2/SPRY_sf"/>
</dbReference>
<gene>
    <name evidence="2" type="ORF">BLNAU_17192</name>
</gene>
<feature type="compositionally biased region" description="Basic and acidic residues" evidence="1">
    <location>
        <begin position="513"/>
        <end position="546"/>
    </location>
</feature>
<evidence type="ECO:0000256" key="1">
    <source>
        <dbReference type="SAM" id="MobiDB-lite"/>
    </source>
</evidence>
<feature type="compositionally biased region" description="Low complexity" evidence="1">
    <location>
        <begin position="497"/>
        <end position="511"/>
    </location>
</feature>
<dbReference type="Gene3D" id="2.60.120.920">
    <property type="match status" value="1"/>
</dbReference>
<dbReference type="PANTHER" id="PTHR45615:SF40">
    <property type="entry name" value="MYOSIN HEAVY CHAIN, NON-MUSCLE"/>
    <property type="match status" value="1"/>
</dbReference>
<dbReference type="PANTHER" id="PTHR45615">
    <property type="entry name" value="MYOSIN HEAVY CHAIN, NON-MUSCLE"/>
    <property type="match status" value="1"/>
</dbReference>
<dbReference type="EMBL" id="JARBJD010000189">
    <property type="protein sequence ID" value="KAK2947867.1"/>
    <property type="molecule type" value="Genomic_DNA"/>
</dbReference>
<reference evidence="2 3" key="1">
    <citation type="journal article" date="2022" name="bioRxiv">
        <title>Genomics of Preaxostyla Flagellates Illuminates Evolutionary Transitions and the Path Towards Mitochondrial Loss.</title>
        <authorList>
            <person name="Novak L.V.F."/>
            <person name="Treitli S.C."/>
            <person name="Pyrih J."/>
            <person name="Halakuc P."/>
            <person name="Pipaliya S.V."/>
            <person name="Vacek V."/>
            <person name="Brzon O."/>
            <person name="Soukal P."/>
            <person name="Eme L."/>
            <person name="Dacks J.B."/>
            <person name="Karnkowska A."/>
            <person name="Elias M."/>
            <person name="Hampl V."/>
        </authorList>
    </citation>
    <scope>NUCLEOTIDE SEQUENCE [LARGE SCALE GENOMIC DNA]</scope>
    <source>
        <strain evidence="2">NAU3</strain>
        <tissue evidence="2">Gut</tissue>
    </source>
</reference>
<evidence type="ECO:0000313" key="3">
    <source>
        <dbReference type="Proteomes" id="UP001281761"/>
    </source>
</evidence>
<sequence>MASTPQYSNAPDAYTDISQLLQLDQMDESEQSGSLFSLSSLVMDSPTNAQHFINLNGFFIVCNVITMASDSSVQDHGLQIIQNVVGGIEDNIIPEDPENPVQTLFMIFCTSKTQTSEYLKAWFQIQIENDRAFPSYFLTNETLGYALSCLSPQFHLGWKIKQITDLLILSTANHDVHVQYSLDLAWEDIRTMETQMLEEERADEAEREASRKAREKKKMWIAEMRKAGVGAEYDQTHPLDELEEIKQADQPTSHQSSSGQEVATNEVGVNGVELEELRGRLENQEREIFELTQSNTGLLTQTASLKEKLEKEEAKRAEHEANVTNLLGEVEELKNAKESAEKDMARLQRYSAEKEEAENALREELAGLQGMLEEEKKRNDELEQKVTNLDELQSKLAESEKKVNQLSEQIEAGETGRSAEHEVLKKEVNKLNALLQDKEQEKINLSGELKAAKESYDESIAKYSEEIRNLDNELGTVKNENTRLATSLKSATDGNDAGQALNAALEQANADLDQERRKRSETESELEKLKKSYAELETRTVAREAPNEFEDGNDEESEKDKADGETENDEKEEVSDIEVDMKDEDDQPDDIQSPDPADQDVGEKDDAMEGKSEVSDNDGEGEEEEEEEEENEEEEEQVEAKKMTEEDRVRKEEEERLKKEEERRQKEAEERRLKEEAENLAKAKRKLEQAKMTAPKSVQETTAKWEGTESLQTFDIAAHELTQTTLKQIIVPPKDKPWRTAFTLQFEKGVWELKIKIIQENANVRLGFHRFPLPKDAKERTCGSYWGGNGGDFNLGAGKMWRSGKQILSKGTNKRCDHVGQTAAIRVDISTRKARLFVDEEEQPEIFTDIPSPLYLAISTHDQDQSVEVLWLKRLK</sequence>